<dbReference type="GO" id="GO:0005886">
    <property type="term" value="C:plasma membrane"/>
    <property type="evidence" value="ECO:0007669"/>
    <property type="project" value="UniProtKB-SubCell"/>
</dbReference>
<feature type="transmembrane region" description="Helical" evidence="8">
    <location>
        <begin position="12"/>
        <end position="30"/>
    </location>
</feature>
<dbReference type="PROSITE" id="PS00216">
    <property type="entry name" value="SUGAR_TRANSPORT_1"/>
    <property type="match status" value="1"/>
</dbReference>
<protein>
    <submittedName>
        <fullName evidence="10">Putative multidrug resistance transporter, Bcr/CflA family protein</fullName>
    </submittedName>
</protein>
<comment type="caution">
    <text evidence="10">The sequence shown here is derived from an EMBL/GenBank/DDBJ whole genome shotgun (WGS) entry which is preliminary data.</text>
</comment>
<feature type="transmembrane region" description="Helical" evidence="8">
    <location>
        <begin position="374"/>
        <end position="395"/>
    </location>
</feature>
<feature type="transmembrane region" description="Helical" evidence="8">
    <location>
        <begin position="82"/>
        <end position="104"/>
    </location>
</feature>
<dbReference type="EMBL" id="BLPF01000001">
    <property type="protein sequence ID" value="GFJ77059.1"/>
    <property type="molecule type" value="Genomic_DNA"/>
</dbReference>
<keyword evidence="5 8" id="KW-0812">Transmembrane</keyword>
<evidence type="ECO:0000256" key="8">
    <source>
        <dbReference type="SAM" id="Phobius"/>
    </source>
</evidence>
<feature type="transmembrane region" description="Helical" evidence="8">
    <location>
        <begin position="344"/>
        <end position="368"/>
    </location>
</feature>
<dbReference type="SUPFAM" id="SSF103473">
    <property type="entry name" value="MFS general substrate transporter"/>
    <property type="match status" value="1"/>
</dbReference>
<dbReference type="InterPro" id="IPR005829">
    <property type="entry name" value="Sugar_transporter_CS"/>
</dbReference>
<name>A0A6V8K4F7_9ACTN</name>
<evidence type="ECO:0000256" key="1">
    <source>
        <dbReference type="ARBA" id="ARBA00004651"/>
    </source>
</evidence>
<keyword evidence="3" id="KW-0813">Transport</keyword>
<evidence type="ECO:0000259" key="9">
    <source>
        <dbReference type="PROSITE" id="PS50850"/>
    </source>
</evidence>
<evidence type="ECO:0000313" key="11">
    <source>
        <dbReference type="Proteomes" id="UP000482800"/>
    </source>
</evidence>
<dbReference type="AlphaFoldDB" id="A0A6V8K4F7"/>
<gene>
    <name evidence="10" type="ORF">Phou_012390</name>
</gene>
<sequence length="453" mass="46303">MINGELMSRRDRLRLVLVLGSLIAIGPLTIDMYLPALPSITAGLETTDTAVQLTLTGTLIGLALGQLVIGPLSDAYGRRGPLIAGLALHVVASVLCVIAPNIAVLGALRVLQGLGVAASSVVALAVVRDLFTGTAFASLLSRLMLVMGAAPILAPTLGGAVLRWTEWRGVFVALAAVGLVLLGVAALRLPETLPPERRRPAGVRATMRGYGQLSKDRTFVGLVLVAGLSMAALFAYVAGTSFVMQDEYGLSEQEFAFAFGAGAVGLIGASQLNVRLLRRYTPQAILTTALAIGTAGGAVLLVFASTGFGGLATLLASLWLVLAAAGLALPNAPALAMSRHGEAAGTAAALLGAIQFGVGAVAAPMVGVLGNGRVAMAVVVLAGMLAATAVLLAVVRPARLAVIDTAAVPVAAHRPPARGRVRLHGRSTMAGRRGRPGERVREVPGARVLQRVR</sequence>
<dbReference type="PANTHER" id="PTHR23502">
    <property type="entry name" value="MAJOR FACILITATOR SUPERFAMILY"/>
    <property type="match status" value="1"/>
</dbReference>
<evidence type="ECO:0000256" key="5">
    <source>
        <dbReference type="ARBA" id="ARBA00022692"/>
    </source>
</evidence>
<feature type="transmembrane region" description="Helical" evidence="8">
    <location>
        <begin position="143"/>
        <end position="164"/>
    </location>
</feature>
<dbReference type="FunFam" id="1.20.1720.10:FF:000005">
    <property type="entry name" value="Bcr/CflA family efflux transporter"/>
    <property type="match status" value="1"/>
</dbReference>
<dbReference type="InterPro" id="IPR020846">
    <property type="entry name" value="MFS_dom"/>
</dbReference>
<evidence type="ECO:0000256" key="2">
    <source>
        <dbReference type="ARBA" id="ARBA00006236"/>
    </source>
</evidence>
<feature type="transmembrane region" description="Helical" evidence="8">
    <location>
        <begin position="310"/>
        <end position="332"/>
    </location>
</feature>
<organism evidence="10 11">
    <name type="scientific">Phytohabitans houttuyneae</name>
    <dbReference type="NCBI Taxonomy" id="1076126"/>
    <lineage>
        <taxon>Bacteria</taxon>
        <taxon>Bacillati</taxon>
        <taxon>Actinomycetota</taxon>
        <taxon>Actinomycetes</taxon>
        <taxon>Micromonosporales</taxon>
        <taxon>Micromonosporaceae</taxon>
    </lineage>
</organism>
<feature type="transmembrane region" description="Helical" evidence="8">
    <location>
        <begin position="255"/>
        <end position="272"/>
    </location>
</feature>
<evidence type="ECO:0000256" key="7">
    <source>
        <dbReference type="ARBA" id="ARBA00023136"/>
    </source>
</evidence>
<feature type="transmembrane region" description="Helical" evidence="8">
    <location>
        <begin position="170"/>
        <end position="189"/>
    </location>
</feature>
<dbReference type="GO" id="GO:0042910">
    <property type="term" value="F:xenobiotic transmembrane transporter activity"/>
    <property type="evidence" value="ECO:0007669"/>
    <property type="project" value="InterPro"/>
</dbReference>
<evidence type="ECO:0000256" key="6">
    <source>
        <dbReference type="ARBA" id="ARBA00022989"/>
    </source>
</evidence>
<dbReference type="CDD" id="cd17320">
    <property type="entry name" value="MFS_MdfA_MDR_like"/>
    <property type="match status" value="1"/>
</dbReference>
<dbReference type="InterPro" id="IPR004812">
    <property type="entry name" value="Efflux_drug-R_Bcr/CmlA"/>
</dbReference>
<dbReference type="GO" id="GO:1990961">
    <property type="term" value="P:xenobiotic detoxification by transmembrane export across the plasma membrane"/>
    <property type="evidence" value="ECO:0007669"/>
    <property type="project" value="InterPro"/>
</dbReference>
<comment type="subcellular location">
    <subcellularLocation>
        <location evidence="1">Cell membrane</location>
        <topology evidence="1">Multi-pass membrane protein</topology>
    </subcellularLocation>
</comment>
<dbReference type="PROSITE" id="PS50850">
    <property type="entry name" value="MFS"/>
    <property type="match status" value="1"/>
</dbReference>
<feature type="transmembrane region" description="Helical" evidence="8">
    <location>
        <begin position="218"/>
        <end position="243"/>
    </location>
</feature>
<evidence type="ECO:0000313" key="10">
    <source>
        <dbReference type="EMBL" id="GFJ77059.1"/>
    </source>
</evidence>
<comment type="similarity">
    <text evidence="2">Belongs to the major facilitator superfamily. Bcr/CmlA family.</text>
</comment>
<reference evidence="10 11" key="1">
    <citation type="submission" date="2020-03" db="EMBL/GenBank/DDBJ databases">
        <title>Whole genome shotgun sequence of Phytohabitans houttuyneae NBRC 108639.</title>
        <authorList>
            <person name="Komaki H."/>
            <person name="Tamura T."/>
        </authorList>
    </citation>
    <scope>NUCLEOTIDE SEQUENCE [LARGE SCALE GENOMIC DNA]</scope>
    <source>
        <strain evidence="10 11">NBRC 108639</strain>
    </source>
</reference>
<dbReference type="NCBIfam" id="TIGR00710">
    <property type="entry name" value="efflux_Bcr_CflA"/>
    <property type="match status" value="1"/>
</dbReference>
<keyword evidence="11" id="KW-1185">Reference proteome</keyword>
<accession>A0A6V8K4F7</accession>
<dbReference type="Proteomes" id="UP000482800">
    <property type="component" value="Unassembled WGS sequence"/>
</dbReference>
<dbReference type="InterPro" id="IPR011701">
    <property type="entry name" value="MFS"/>
</dbReference>
<keyword evidence="6 8" id="KW-1133">Transmembrane helix</keyword>
<keyword evidence="4" id="KW-1003">Cell membrane</keyword>
<dbReference type="Gene3D" id="1.20.1720.10">
    <property type="entry name" value="Multidrug resistance protein D"/>
    <property type="match status" value="1"/>
</dbReference>
<keyword evidence="7 8" id="KW-0472">Membrane</keyword>
<feature type="transmembrane region" description="Helical" evidence="8">
    <location>
        <begin position="50"/>
        <end position="70"/>
    </location>
</feature>
<dbReference type="Pfam" id="PF07690">
    <property type="entry name" value="MFS_1"/>
    <property type="match status" value="1"/>
</dbReference>
<feature type="domain" description="Major facilitator superfamily (MFS) profile" evidence="9">
    <location>
        <begin position="13"/>
        <end position="400"/>
    </location>
</feature>
<evidence type="ECO:0000256" key="4">
    <source>
        <dbReference type="ARBA" id="ARBA00022475"/>
    </source>
</evidence>
<reference evidence="10 11" key="2">
    <citation type="submission" date="2020-03" db="EMBL/GenBank/DDBJ databases">
        <authorList>
            <person name="Ichikawa N."/>
            <person name="Kimura A."/>
            <person name="Kitahashi Y."/>
            <person name="Uohara A."/>
        </authorList>
    </citation>
    <scope>NUCLEOTIDE SEQUENCE [LARGE SCALE GENOMIC DNA]</scope>
    <source>
        <strain evidence="10 11">NBRC 108639</strain>
    </source>
</reference>
<feature type="transmembrane region" description="Helical" evidence="8">
    <location>
        <begin position="110"/>
        <end position="131"/>
    </location>
</feature>
<proteinExistence type="inferred from homology"/>
<dbReference type="PANTHER" id="PTHR23502:SF132">
    <property type="entry name" value="POLYAMINE TRANSPORTER 2-RELATED"/>
    <property type="match status" value="1"/>
</dbReference>
<feature type="transmembrane region" description="Helical" evidence="8">
    <location>
        <begin position="284"/>
        <end position="304"/>
    </location>
</feature>
<dbReference type="InterPro" id="IPR036259">
    <property type="entry name" value="MFS_trans_sf"/>
</dbReference>
<evidence type="ECO:0000256" key="3">
    <source>
        <dbReference type="ARBA" id="ARBA00022448"/>
    </source>
</evidence>